<keyword evidence="3" id="KW-0238">DNA-binding</keyword>
<keyword evidence="8" id="KW-1185">Reference proteome</keyword>
<dbReference type="PANTHER" id="PTHR17695">
    <property type="entry name" value="SMALL SUBUNIT PROCESSOME COMPONENT 20 HOMOLOG"/>
    <property type="match status" value="1"/>
</dbReference>
<dbReference type="GO" id="GO:0003677">
    <property type="term" value="F:DNA binding"/>
    <property type="evidence" value="ECO:0007669"/>
    <property type="project" value="UniProtKB-KW"/>
</dbReference>
<evidence type="ECO:0000256" key="4">
    <source>
        <dbReference type="ARBA" id="ARBA00023163"/>
    </source>
</evidence>
<dbReference type="InterPro" id="IPR011430">
    <property type="entry name" value="UTP20_N"/>
</dbReference>
<evidence type="ECO:0000256" key="5">
    <source>
        <dbReference type="ARBA" id="ARBA00023242"/>
    </source>
</evidence>
<dbReference type="Gene3D" id="3.40.1810.10">
    <property type="entry name" value="Transcription factor, MADS-box"/>
    <property type="match status" value="1"/>
</dbReference>
<dbReference type="InterPro" id="IPR036879">
    <property type="entry name" value="TF_MADSbox_sf"/>
</dbReference>
<keyword evidence="4" id="KW-0804">Transcription</keyword>
<dbReference type="PANTHER" id="PTHR17695:SF11">
    <property type="entry name" value="SMALL SUBUNIT PROCESSOME COMPONENT 20 HOMOLOG"/>
    <property type="match status" value="1"/>
</dbReference>
<evidence type="ECO:0000256" key="2">
    <source>
        <dbReference type="ARBA" id="ARBA00023015"/>
    </source>
</evidence>
<comment type="subcellular location">
    <subcellularLocation>
        <location evidence="1">Nucleus</location>
    </subcellularLocation>
</comment>
<dbReference type="InterPro" id="IPR052575">
    <property type="entry name" value="SSU_processome_comp_20"/>
</dbReference>
<dbReference type="Pfam" id="PF00319">
    <property type="entry name" value="SRF-TF"/>
    <property type="match status" value="1"/>
</dbReference>
<dbReference type="InterPro" id="IPR002100">
    <property type="entry name" value="TF_MADSbox"/>
</dbReference>
<dbReference type="Proteomes" id="UP000243459">
    <property type="component" value="Chromosome 5"/>
</dbReference>
<reference evidence="8" key="1">
    <citation type="journal article" date="2017" name="Nat. Commun.">
        <title>The asparagus genome sheds light on the origin and evolution of a young Y chromosome.</title>
        <authorList>
            <person name="Harkess A."/>
            <person name="Zhou J."/>
            <person name="Xu C."/>
            <person name="Bowers J.E."/>
            <person name="Van der Hulst R."/>
            <person name="Ayyampalayam S."/>
            <person name="Mercati F."/>
            <person name="Riccardi P."/>
            <person name="McKain M.R."/>
            <person name="Kakrana A."/>
            <person name="Tang H."/>
            <person name="Ray J."/>
            <person name="Groenendijk J."/>
            <person name="Arikit S."/>
            <person name="Mathioni S.M."/>
            <person name="Nakano M."/>
            <person name="Shan H."/>
            <person name="Telgmann-Rauber A."/>
            <person name="Kanno A."/>
            <person name="Yue Z."/>
            <person name="Chen H."/>
            <person name="Li W."/>
            <person name="Chen Y."/>
            <person name="Xu X."/>
            <person name="Zhang Y."/>
            <person name="Luo S."/>
            <person name="Chen H."/>
            <person name="Gao J."/>
            <person name="Mao Z."/>
            <person name="Pires J.C."/>
            <person name="Luo M."/>
            <person name="Kudrna D."/>
            <person name="Wing R.A."/>
            <person name="Meyers B.C."/>
            <person name="Yi K."/>
            <person name="Kong H."/>
            <person name="Lavrijsen P."/>
            <person name="Sunseri F."/>
            <person name="Falavigna A."/>
            <person name="Ye Y."/>
            <person name="Leebens-Mack J.H."/>
            <person name="Chen G."/>
        </authorList>
    </citation>
    <scope>NUCLEOTIDE SEQUENCE [LARGE SCALE GENOMIC DNA]</scope>
    <source>
        <strain evidence="8">cv. DH0086</strain>
    </source>
</reference>
<dbReference type="Gramene" id="ONK68361">
    <property type="protein sequence ID" value="ONK68361"/>
    <property type="gene ID" value="A4U43_C05F10610"/>
</dbReference>
<feature type="domain" description="MADS-box" evidence="6">
    <location>
        <begin position="209"/>
        <end position="254"/>
    </location>
</feature>
<dbReference type="GO" id="GO:0046983">
    <property type="term" value="F:protein dimerization activity"/>
    <property type="evidence" value="ECO:0007669"/>
    <property type="project" value="InterPro"/>
</dbReference>
<accession>A0A5P1EV34</accession>
<dbReference type="GO" id="GO:0032040">
    <property type="term" value="C:small-subunit processome"/>
    <property type="evidence" value="ECO:0007669"/>
    <property type="project" value="TreeGrafter"/>
</dbReference>
<dbReference type="Pfam" id="PF07539">
    <property type="entry name" value="UTP20_N"/>
    <property type="match status" value="1"/>
</dbReference>
<dbReference type="PROSITE" id="PS50066">
    <property type="entry name" value="MADS_BOX_2"/>
    <property type="match status" value="1"/>
</dbReference>
<evidence type="ECO:0000256" key="1">
    <source>
        <dbReference type="ARBA" id="ARBA00004123"/>
    </source>
</evidence>
<keyword evidence="5" id="KW-0539">Nucleus</keyword>
<gene>
    <name evidence="7" type="ORF">A4U43_C05F10610</name>
</gene>
<dbReference type="SMART" id="SM00432">
    <property type="entry name" value="MADS"/>
    <property type="match status" value="1"/>
</dbReference>
<keyword evidence="2" id="KW-0805">Transcription regulation</keyword>
<dbReference type="PRINTS" id="PR00404">
    <property type="entry name" value="MADSDOMAIN"/>
</dbReference>
<name>A0A5P1EV34_ASPOF</name>
<dbReference type="EMBL" id="CM007385">
    <property type="protein sequence ID" value="ONK68361.1"/>
    <property type="molecule type" value="Genomic_DNA"/>
</dbReference>
<organism evidence="7 8">
    <name type="scientific">Asparagus officinalis</name>
    <name type="common">Garden asparagus</name>
    <dbReference type="NCBI Taxonomy" id="4686"/>
    <lineage>
        <taxon>Eukaryota</taxon>
        <taxon>Viridiplantae</taxon>
        <taxon>Streptophyta</taxon>
        <taxon>Embryophyta</taxon>
        <taxon>Tracheophyta</taxon>
        <taxon>Spermatophyta</taxon>
        <taxon>Magnoliopsida</taxon>
        <taxon>Liliopsida</taxon>
        <taxon>Asparagales</taxon>
        <taxon>Asparagaceae</taxon>
        <taxon>Asparagoideae</taxon>
        <taxon>Asparagus</taxon>
    </lineage>
</organism>
<sequence length="289" mass="33110">MSSGKTELRIFKLLVMYVNDHVVAEKFVDILLPIFKKKALNSDECLDGLHIIRHILPVLSDKTTGKILSAVNPLLLSCGLNMRLCICDILDDLSLIDPSFAFLARLLRELNDVSHLELNELDYDTRISAYNSIMPDIFSSFMEEHALTDIGDAMSKDISIQKEWIDLFRYMVYHLRQILALNSFRSLCSEDPEVDFFSNIVHLQVEMGRYKLKVQLILITDERQQKITYQKRKVALKKKAYELSTLCNIPVRALFSDPDTGEVNSRPENSQEAIDIMTRYLSSGNTVIT</sequence>
<protein>
    <recommendedName>
        <fullName evidence="6">MADS-box domain-containing protein</fullName>
    </recommendedName>
</protein>
<evidence type="ECO:0000259" key="6">
    <source>
        <dbReference type="PROSITE" id="PS50066"/>
    </source>
</evidence>
<evidence type="ECO:0000313" key="8">
    <source>
        <dbReference type="Proteomes" id="UP000243459"/>
    </source>
</evidence>
<dbReference type="SUPFAM" id="SSF55455">
    <property type="entry name" value="SRF-like"/>
    <property type="match status" value="1"/>
</dbReference>
<evidence type="ECO:0000256" key="3">
    <source>
        <dbReference type="ARBA" id="ARBA00023125"/>
    </source>
</evidence>
<dbReference type="AlphaFoldDB" id="A0A5P1EV34"/>
<evidence type="ECO:0000313" key="7">
    <source>
        <dbReference type="EMBL" id="ONK68361.1"/>
    </source>
</evidence>
<dbReference type="GO" id="GO:0030686">
    <property type="term" value="C:90S preribosome"/>
    <property type="evidence" value="ECO:0007669"/>
    <property type="project" value="TreeGrafter"/>
</dbReference>
<proteinExistence type="predicted"/>